<dbReference type="Proteomes" id="UP001148838">
    <property type="component" value="Unassembled WGS sequence"/>
</dbReference>
<organism evidence="2 3">
    <name type="scientific">Periplaneta americana</name>
    <name type="common">American cockroach</name>
    <name type="synonym">Blatta americana</name>
    <dbReference type="NCBI Taxonomy" id="6978"/>
    <lineage>
        <taxon>Eukaryota</taxon>
        <taxon>Metazoa</taxon>
        <taxon>Ecdysozoa</taxon>
        <taxon>Arthropoda</taxon>
        <taxon>Hexapoda</taxon>
        <taxon>Insecta</taxon>
        <taxon>Pterygota</taxon>
        <taxon>Neoptera</taxon>
        <taxon>Polyneoptera</taxon>
        <taxon>Dictyoptera</taxon>
        <taxon>Blattodea</taxon>
        <taxon>Blattoidea</taxon>
        <taxon>Blattidae</taxon>
        <taxon>Blattinae</taxon>
        <taxon>Periplaneta</taxon>
    </lineage>
</organism>
<evidence type="ECO:0000259" key="1">
    <source>
        <dbReference type="Pfam" id="PF16087"/>
    </source>
</evidence>
<evidence type="ECO:0000313" key="2">
    <source>
        <dbReference type="EMBL" id="KAJ4445107.1"/>
    </source>
</evidence>
<gene>
    <name evidence="2" type="ORF">ANN_06906</name>
</gene>
<keyword evidence="3" id="KW-1185">Reference proteome</keyword>
<proteinExistence type="predicted"/>
<comment type="caution">
    <text evidence="2">The sequence shown here is derived from an EMBL/GenBank/DDBJ whole genome shotgun (WGS) entry which is preliminary data.</text>
</comment>
<dbReference type="EMBL" id="JAJSOF020000011">
    <property type="protein sequence ID" value="KAJ4445107.1"/>
    <property type="molecule type" value="Genomic_DNA"/>
</dbReference>
<dbReference type="Pfam" id="PF16087">
    <property type="entry name" value="DUF4817"/>
    <property type="match status" value="1"/>
</dbReference>
<accession>A0ABQ8TFL0</accession>
<sequence>MALPGEHKSFCVLDYHVNNSMISVQRHFRTKYRINPPTGKSIRKWYVQFRDSGSHVDRTDNTRLIKAAKNLRPRGKREVDRPLKRWTET</sequence>
<protein>
    <recommendedName>
        <fullName evidence="1">DUF4817 domain-containing protein</fullName>
    </recommendedName>
</protein>
<name>A0ABQ8TFL0_PERAM</name>
<reference evidence="2 3" key="1">
    <citation type="journal article" date="2022" name="Allergy">
        <title>Genome assembly and annotation of Periplaneta americana reveal a comprehensive cockroach allergen profile.</title>
        <authorList>
            <person name="Wang L."/>
            <person name="Xiong Q."/>
            <person name="Saelim N."/>
            <person name="Wang L."/>
            <person name="Nong W."/>
            <person name="Wan A.T."/>
            <person name="Shi M."/>
            <person name="Liu X."/>
            <person name="Cao Q."/>
            <person name="Hui J.H.L."/>
            <person name="Sookrung N."/>
            <person name="Leung T.F."/>
            <person name="Tungtrongchitr A."/>
            <person name="Tsui S.K.W."/>
        </authorList>
    </citation>
    <scope>NUCLEOTIDE SEQUENCE [LARGE SCALE GENOMIC DNA]</scope>
    <source>
        <strain evidence="2">PWHHKU_190912</strain>
    </source>
</reference>
<evidence type="ECO:0000313" key="3">
    <source>
        <dbReference type="Proteomes" id="UP001148838"/>
    </source>
</evidence>
<dbReference type="InterPro" id="IPR032135">
    <property type="entry name" value="DUF4817"/>
</dbReference>
<feature type="domain" description="DUF4817" evidence="1">
    <location>
        <begin position="5"/>
        <end position="54"/>
    </location>
</feature>